<dbReference type="OrthoDB" id="2796692at2759"/>
<proteinExistence type="predicted"/>
<dbReference type="HOGENOM" id="CLU_1562695_0_0_1"/>
<dbReference type="EMBL" id="KB445807">
    <property type="protein sequence ID" value="EMD33124.1"/>
    <property type="molecule type" value="Genomic_DNA"/>
</dbReference>
<evidence type="ECO:0008006" key="3">
    <source>
        <dbReference type="Google" id="ProtNLM"/>
    </source>
</evidence>
<accession>M2PBX4</accession>
<keyword evidence="2" id="KW-1185">Reference proteome</keyword>
<name>M2PBX4_CERS8</name>
<dbReference type="STRING" id="914234.M2PBX4"/>
<dbReference type="SUPFAM" id="SSF48371">
    <property type="entry name" value="ARM repeat"/>
    <property type="match status" value="1"/>
</dbReference>
<reference evidence="1 2" key="1">
    <citation type="journal article" date="2012" name="Proc. Natl. Acad. Sci. U.S.A.">
        <title>Comparative genomics of Ceriporiopsis subvermispora and Phanerochaete chrysosporium provide insight into selective ligninolysis.</title>
        <authorList>
            <person name="Fernandez-Fueyo E."/>
            <person name="Ruiz-Duenas F.J."/>
            <person name="Ferreira P."/>
            <person name="Floudas D."/>
            <person name="Hibbett D.S."/>
            <person name="Canessa P."/>
            <person name="Larrondo L.F."/>
            <person name="James T.Y."/>
            <person name="Seelenfreund D."/>
            <person name="Lobos S."/>
            <person name="Polanco R."/>
            <person name="Tello M."/>
            <person name="Honda Y."/>
            <person name="Watanabe T."/>
            <person name="Watanabe T."/>
            <person name="Ryu J.S."/>
            <person name="Kubicek C.P."/>
            <person name="Schmoll M."/>
            <person name="Gaskell J."/>
            <person name="Hammel K.E."/>
            <person name="St John F.J."/>
            <person name="Vanden Wymelenberg A."/>
            <person name="Sabat G."/>
            <person name="Splinter BonDurant S."/>
            <person name="Syed K."/>
            <person name="Yadav J.S."/>
            <person name="Doddapaneni H."/>
            <person name="Subramanian V."/>
            <person name="Lavin J.L."/>
            <person name="Oguiza J.A."/>
            <person name="Perez G."/>
            <person name="Pisabarro A.G."/>
            <person name="Ramirez L."/>
            <person name="Santoyo F."/>
            <person name="Master E."/>
            <person name="Coutinho P.M."/>
            <person name="Henrissat B."/>
            <person name="Lombard V."/>
            <person name="Magnuson J.K."/>
            <person name="Kuees U."/>
            <person name="Hori C."/>
            <person name="Igarashi K."/>
            <person name="Samejima M."/>
            <person name="Held B.W."/>
            <person name="Barry K.W."/>
            <person name="LaButti K.M."/>
            <person name="Lapidus A."/>
            <person name="Lindquist E.A."/>
            <person name="Lucas S.M."/>
            <person name="Riley R."/>
            <person name="Salamov A.A."/>
            <person name="Hoffmeister D."/>
            <person name="Schwenk D."/>
            <person name="Hadar Y."/>
            <person name="Yarden O."/>
            <person name="de Vries R.P."/>
            <person name="Wiebenga A."/>
            <person name="Stenlid J."/>
            <person name="Eastwood D."/>
            <person name="Grigoriev I.V."/>
            <person name="Berka R.M."/>
            <person name="Blanchette R.A."/>
            <person name="Kersten P."/>
            <person name="Martinez A.T."/>
            <person name="Vicuna R."/>
            <person name="Cullen D."/>
        </authorList>
    </citation>
    <scope>NUCLEOTIDE SEQUENCE [LARGE SCALE GENOMIC DNA]</scope>
    <source>
        <strain evidence="1 2">B</strain>
    </source>
</reference>
<evidence type="ECO:0000313" key="2">
    <source>
        <dbReference type="Proteomes" id="UP000016930"/>
    </source>
</evidence>
<sequence>MASLSTSTNFPAVSSGPWRPHSVPVNPANLRRQLCGLLNKINHANYESVSSKIVACAAMVERTDPTLLHQVAQNILQRVLCDPSRITLYADLCQMIVGDLEEERTRWRKVDAYYLGNALHSFETSLQDLRGRRSQRVGRPDLLSRECCSIWCYINGGSGAGIRYPPRWNRA</sequence>
<protein>
    <recommendedName>
        <fullName evidence="3">MIF4G domain-containing protein</fullName>
    </recommendedName>
</protein>
<organism evidence="1 2">
    <name type="scientific">Ceriporiopsis subvermispora (strain B)</name>
    <name type="common">White-rot fungus</name>
    <name type="synonym">Gelatoporia subvermispora</name>
    <dbReference type="NCBI Taxonomy" id="914234"/>
    <lineage>
        <taxon>Eukaryota</taxon>
        <taxon>Fungi</taxon>
        <taxon>Dikarya</taxon>
        <taxon>Basidiomycota</taxon>
        <taxon>Agaricomycotina</taxon>
        <taxon>Agaricomycetes</taxon>
        <taxon>Polyporales</taxon>
        <taxon>Gelatoporiaceae</taxon>
        <taxon>Gelatoporia</taxon>
    </lineage>
</organism>
<dbReference type="InterPro" id="IPR016024">
    <property type="entry name" value="ARM-type_fold"/>
</dbReference>
<evidence type="ECO:0000313" key="1">
    <source>
        <dbReference type="EMBL" id="EMD33124.1"/>
    </source>
</evidence>
<gene>
    <name evidence="1" type="ORF">CERSUDRAFT_126293</name>
</gene>
<dbReference type="Proteomes" id="UP000016930">
    <property type="component" value="Unassembled WGS sequence"/>
</dbReference>
<dbReference type="AlphaFoldDB" id="M2PBX4"/>
<dbReference type="Gene3D" id="1.25.40.180">
    <property type="match status" value="1"/>
</dbReference>